<dbReference type="InterPro" id="IPR005467">
    <property type="entry name" value="His_kinase_dom"/>
</dbReference>
<dbReference type="Pfam" id="PF00072">
    <property type="entry name" value="Response_reg"/>
    <property type="match status" value="1"/>
</dbReference>
<dbReference type="SMART" id="SM00448">
    <property type="entry name" value="REC"/>
    <property type="match status" value="1"/>
</dbReference>
<dbReference type="InterPro" id="IPR009057">
    <property type="entry name" value="Homeodomain-like_sf"/>
</dbReference>
<reference evidence="17" key="1">
    <citation type="submission" date="2022-01" db="EMBL/GenBank/DDBJ databases">
        <title>Novel bile acid biosynthetic pathways are enriched in the microbiome of centenarians.</title>
        <authorList>
            <person name="Sato Y."/>
            <person name="Atarashi K."/>
            <person name="Plichta R.D."/>
            <person name="Arai Y."/>
            <person name="Sasajima S."/>
            <person name="Kearney M.S."/>
            <person name="Suda W."/>
            <person name="Takeshita K."/>
            <person name="Sasaki T."/>
            <person name="Okamoto S."/>
            <person name="Skelly N.A."/>
            <person name="Okamura Y."/>
            <person name="Vlamakis H."/>
            <person name="Li Y."/>
            <person name="Tanoue T."/>
            <person name="Takei H."/>
            <person name="Nittono H."/>
            <person name="Narushima S."/>
            <person name="Irie J."/>
            <person name="Itoh H."/>
            <person name="Moriya K."/>
            <person name="Sugiura Y."/>
            <person name="Suematsu M."/>
            <person name="Moritoki N."/>
            <person name="Shibata S."/>
            <person name="Littman R.D."/>
            <person name="Fischbach A.M."/>
            <person name="Uwamino Y."/>
            <person name="Inoue T."/>
            <person name="Honda A."/>
            <person name="Hattori M."/>
            <person name="Murai T."/>
            <person name="Xavier J.R."/>
            <person name="Hirose N."/>
            <person name="Honda K."/>
        </authorList>
    </citation>
    <scope>NUCLEOTIDE SEQUENCE</scope>
    <source>
        <strain evidence="17">CE91-St16</strain>
    </source>
</reference>
<dbReference type="Gene3D" id="2.130.10.10">
    <property type="entry name" value="YVTN repeat-like/Quinoprotein amine dehydrogenase"/>
    <property type="match status" value="3"/>
</dbReference>
<dbReference type="InterPro" id="IPR004358">
    <property type="entry name" value="Sig_transdc_His_kin-like_C"/>
</dbReference>
<keyword evidence="3 12" id="KW-0597">Phosphoprotein</keyword>
<organism evidence="17 18">
    <name type="scientific">Alistipes finegoldii</name>
    <dbReference type="NCBI Taxonomy" id="214856"/>
    <lineage>
        <taxon>Bacteria</taxon>
        <taxon>Pseudomonadati</taxon>
        <taxon>Bacteroidota</taxon>
        <taxon>Bacteroidia</taxon>
        <taxon>Bacteroidales</taxon>
        <taxon>Rikenellaceae</taxon>
        <taxon>Alistipes</taxon>
    </lineage>
</organism>
<dbReference type="InterPro" id="IPR001789">
    <property type="entry name" value="Sig_transdc_resp-reg_receiver"/>
</dbReference>
<feature type="chain" id="PRO_5041431270" description="histidine kinase" evidence="13">
    <location>
        <begin position="23"/>
        <end position="1360"/>
    </location>
</feature>
<evidence type="ECO:0000256" key="12">
    <source>
        <dbReference type="PROSITE-ProRule" id="PRU00169"/>
    </source>
</evidence>
<evidence type="ECO:0000256" key="3">
    <source>
        <dbReference type="ARBA" id="ARBA00022553"/>
    </source>
</evidence>
<evidence type="ECO:0000313" key="17">
    <source>
        <dbReference type="EMBL" id="GKI19988.1"/>
    </source>
</evidence>
<accession>A0AA37P4C7</accession>
<evidence type="ECO:0000256" key="13">
    <source>
        <dbReference type="SAM" id="SignalP"/>
    </source>
</evidence>
<dbReference type="PRINTS" id="PR00344">
    <property type="entry name" value="BCTRLSENSOR"/>
</dbReference>
<dbReference type="InterPro" id="IPR003661">
    <property type="entry name" value="HisK_dim/P_dom"/>
</dbReference>
<feature type="modified residue" description="4-aspartylphosphate" evidence="12">
    <location>
        <position position="1151"/>
    </location>
</feature>
<dbReference type="Gene3D" id="3.40.50.2300">
    <property type="match status" value="1"/>
</dbReference>
<dbReference type="PROSITE" id="PS50109">
    <property type="entry name" value="HIS_KIN"/>
    <property type="match status" value="1"/>
</dbReference>
<dbReference type="InterPro" id="IPR015943">
    <property type="entry name" value="WD40/YVTN_repeat-like_dom_sf"/>
</dbReference>
<dbReference type="GO" id="GO:0005524">
    <property type="term" value="F:ATP binding"/>
    <property type="evidence" value="ECO:0007669"/>
    <property type="project" value="UniProtKB-KW"/>
</dbReference>
<dbReference type="GO" id="GO:0043565">
    <property type="term" value="F:sequence-specific DNA binding"/>
    <property type="evidence" value="ECO:0007669"/>
    <property type="project" value="InterPro"/>
</dbReference>
<dbReference type="InterPro" id="IPR011006">
    <property type="entry name" value="CheY-like_superfamily"/>
</dbReference>
<dbReference type="PANTHER" id="PTHR43547:SF2">
    <property type="entry name" value="HYBRID SIGNAL TRANSDUCTION HISTIDINE KINASE C"/>
    <property type="match status" value="1"/>
</dbReference>
<feature type="signal peptide" evidence="13">
    <location>
        <begin position="1"/>
        <end position="22"/>
    </location>
</feature>
<dbReference type="EC" id="2.7.13.3" evidence="2"/>
<dbReference type="Pfam" id="PF00512">
    <property type="entry name" value="HisKA"/>
    <property type="match status" value="1"/>
</dbReference>
<keyword evidence="10" id="KW-0238">DNA-binding</keyword>
<dbReference type="SUPFAM" id="SSF55874">
    <property type="entry name" value="ATPase domain of HSP90 chaperone/DNA topoisomerase II/histidine kinase"/>
    <property type="match status" value="1"/>
</dbReference>
<dbReference type="Gene3D" id="1.10.10.60">
    <property type="entry name" value="Homeodomain-like"/>
    <property type="match status" value="2"/>
</dbReference>
<evidence type="ECO:0000313" key="18">
    <source>
        <dbReference type="Proteomes" id="UP001055105"/>
    </source>
</evidence>
<dbReference type="Pfam" id="PF07494">
    <property type="entry name" value="Reg_prop"/>
    <property type="match status" value="6"/>
</dbReference>
<evidence type="ECO:0000256" key="8">
    <source>
        <dbReference type="ARBA" id="ARBA00023012"/>
    </source>
</evidence>
<dbReference type="Gene3D" id="1.10.287.130">
    <property type="match status" value="1"/>
</dbReference>
<dbReference type="Gene3D" id="3.30.565.10">
    <property type="entry name" value="Histidine kinase-like ATPase, C-terminal domain"/>
    <property type="match status" value="1"/>
</dbReference>
<feature type="domain" description="Response regulatory" evidence="16">
    <location>
        <begin position="1103"/>
        <end position="1218"/>
    </location>
</feature>
<dbReference type="PROSITE" id="PS01124">
    <property type="entry name" value="HTH_ARAC_FAMILY_2"/>
    <property type="match status" value="1"/>
</dbReference>
<dbReference type="FunFam" id="3.30.565.10:FF:000037">
    <property type="entry name" value="Hybrid sensor histidine kinase/response regulator"/>
    <property type="match status" value="1"/>
</dbReference>
<evidence type="ECO:0000259" key="15">
    <source>
        <dbReference type="PROSITE" id="PS50109"/>
    </source>
</evidence>
<dbReference type="PROSITE" id="PS00041">
    <property type="entry name" value="HTH_ARAC_FAMILY_1"/>
    <property type="match status" value="1"/>
</dbReference>
<dbReference type="SMART" id="SM00388">
    <property type="entry name" value="HisKA"/>
    <property type="match status" value="1"/>
</dbReference>
<sequence length="1360" mass="154400">MSKRNLLLLFLLLCPFAGARSADDVLKLYFKSIGIQQGLSHQMVNAIVKDPQGFIWIGTAEGLNRYDGTEFHVYRHEPGNPCSLSTSWINCLYITRDGRLFIGTEKGVNVYNAQKENFERISAENDSRNLLGNLRIRCFCEDSKGYLWIGTLDGLIRFDRRNGLINFYKLNHYDRDKMHNEVRSLCEDSAGRLWIGTFDGLYCRETESGVFKSVPLKKAPAEGNCLISGLHIQQEDPHTLYIAATGGLRVFDTETGGERHYHTANSGIASNDVRDVTRYDAKHVLAATSSGLSVFDIPSGGFTNFANSITDPVSLPTQIVRCLFQDDNGLVWLGTNYGVACCNSHRRPIDVHYINDTDAEGHTTRETITDIAVLPGEIWIGTNNGLMCYSPDMRLKRHFTTKNSLLPHNNIKRILTDRSGIMWIGTNNGVVYLDKNRTTLRRVDTGDENFSFKYVYDIKEDNDGEIVVNISSGICFIRAERSASGEIMRLRFTPMIIDNLVSSDNSDVPYFEPDKQGNIWIGSTSDGIFRYNKSAQTIVQYKNDPDDPASIVSNRIYSIHTDALNRTWIGTDTGLCRYAPETDGFERIDIGPHLSVRTIVSDESNRLWIATGSWLIMFDYELSYKITCDISQELKMNDIEYNSVCSAGRRIYFGGHGGFIAFDPQEIKVDVRRYPVRLTSFRLHNTPVLPGAEIDGKVILENSVTFSDQIRLRHDENFFRIDFALLNFATGAGNSYTYKLDGYDKEWITTDGEHSYASYSHIPPGRYTFRVNAANSDNIWSEAPAQIDIVVRPAWWRSTAACIGYTLLFAAFCILAVYLVRIRIRLARELKLEIMRRETYKEINQTKMVFFTNISHEFKTPLTLILGPIETLLETATEGQRKMLLIMKQNAERLLRLINQIMDMRKIDNNKMKLSLGMGDIAAFGQEIYATFCDHARQRRIDYTFESHPFCINMLFDRDKIEKVFYNLLSNAFKFTPDGGRIALRVETTEQEGQYYVRITVRDTGCGIRSEEQTRIFERFYQTGNIPHEQAEGSGIGLMLTKDYVRLHGGEIEVESAPGAGSCFTVTLPCRSGFPDAADEVRPGENQDPEHIPADATGGGMRKIVIVEDNEQMLGFMKTTLGGAYEVYTAADGQQGLEEIRRVYPDLIISDLMMPRMDGFEMCTLIRQDPLTSHIPLIMLTAKSNEGDRAASYNCGADAFISKPFSVKTLTTRIEGLIESRIKLQKLYRDRILSSPSEIVIESENDKFILKLIKVIEENLENPDFNIQTLCESIDSSYQYVYRKVKALTGETINDFVRTIKLKRAAQYLCKGELRISEILYKSGFNSHSYFTKCFKEHYGMTPKEYVEQFHDTHGSAQNE</sequence>
<comment type="catalytic activity">
    <reaction evidence="1">
        <text>ATP + protein L-histidine = ADP + protein N-phospho-L-histidine.</text>
        <dbReference type="EC" id="2.7.13.3"/>
    </reaction>
</comment>
<dbReference type="InterPro" id="IPR011110">
    <property type="entry name" value="Reg_prop"/>
</dbReference>
<evidence type="ECO:0000256" key="11">
    <source>
        <dbReference type="ARBA" id="ARBA00023163"/>
    </source>
</evidence>
<evidence type="ECO:0000256" key="4">
    <source>
        <dbReference type="ARBA" id="ARBA00022679"/>
    </source>
</evidence>
<dbReference type="SUPFAM" id="SSF63829">
    <property type="entry name" value="Calcium-dependent phosphotriesterase"/>
    <property type="match status" value="4"/>
</dbReference>
<protein>
    <recommendedName>
        <fullName evidence="2">histidine kinase</fullName>
        <ecNumber evidence="2">2.7.13.3</ecNumber>
    </recommendedName>
</protein>
<dbReference type="FunFam" id="1.10.287.130:FF:000045">
    <property type="entry name" value="Two-component system sensor histidine kinase/response regulator"/>
    <property type="match status" value="1"/>
</dbReference>
<dbReference type="PROSITE" id="PS50110">
    <property type="entry name" value="RESPONSE_REGULATORY"/>
    <property type="match status" value="1"/>
</dbReference>
<keyword evidence="4" id="KW-0808">Transferase</keyword>
<evidence type="ECO:0000256" key="9">
    <source>
        <dbReference type="ARBA" id="ARBA00023015"/>
    </source>
</evidence>
<dbReference type="InterPro" id="IPR003594">
    <property type="entry name" value="HATPase_dom"/>
</dbReference>
<keyword evidence="5" id="KW-0547">Nucleotide-binding</keyword>
<dbReference type="InterPro" id="IPR011123">
    <property type="entry name" value="Y_Y_Y"/>
</dbReference>
<dbReference type="Pfam" id="PF12833">
    <property type="entry name" value="HTH_18"/>
    <property type="match status" value="1"/>
</dbReference>
<dbReference type="SUPFAM" id="SSF46689">
    <property type="entry name" value="Homeodomain-like"/>
    <property type="match status" value="1"/>
</dbReference>
<dbReference type="Pfam" id="PF02518">
    <property type="entry name" value="HATPase_c"/>
    <property type="match status" value="1"/>
</dbReference>
<dbReference type="CDD" id="cd16922">
    <property type="entry name" value="HATPase_EvgS-ArcB-TorS-like"/>
    <property type="match status" value="1"/>
</dbReference>
<dbReference type="PANTHER" id="PTHR43547">
    <property type="entry name" value="TWO-COMPONENT HISTIDINE KINASE"/>
    <property type="match status" value="1"/>
</dbReference>
<dbReference type="InterPro" id="IPR013783">
    <property type="entry name" value="Ig-like_fold"/>
</dbReference>
<gene>
    <name evidence="17" type="ORF">CE91St16_28960</name>
</gene>
<evidence type="ECO:0000256" key="5">
    <source>
        <dbReference type="ARBA" id="ARBA00022741"/>
    </source>
</evidence>
<evidence type="ECO:0000256" key="1">
    <source>
        <dbReference type="ARBA" id="ARBA00000085"/>
    </source>
</evidence>
<proteinExistence type="predicted"/>
<evidence type="ECO:0000256" key="6">
    <source>
        <dbReference type="ARBA" id="ARBA00022777"/>
    </source>
</evidence>
<dbReference type="CDD" id="cd00082">
    <property type="entry name" value="HisKA"/>
    <property type="match status" value="1"/>
</dbReference>
<dbReference type="Gene3D" id="2.60.40.10">
    <property type="entry name" value="Immunoglobulins"/>
    <property type="match status" value="1"/>
</dbReference>
<dbReference type="SMART" id="SM00342">
    <property type="entry name" value="HTH_ARAC"/>
    <property type="match status" value="1"/>
</dbReference>
<feature type="domain" description="HTH araC/xylS-type" evidence="14">
    <location>
        <begin position="1250"/>
        <end position="1349"/>
    </location>
</feature>
<keyword evidence="13" id="KW-0732">Signal</keyword>
<keyword evidence="7" id="KW-0067">ATP-binding</keyword>
<dbReference type="SUPFAM" id="SSF52172">
    <property type="entry name" value="CheY-like"/>
    <property type="match status" value="1"/>
</dbReference>
<keyword evidence="6 17" id="KW-0418">Kinase</keyword>
<dbReference type="InterPro" id="IPR018062">
    <property type="entry name" value="HTH_AraC-typ_CS"/>
</dbReference>
<dbReference type="Proteomes" id="UP001055105">
    <property type="component" value="Unassembled WGS sequence"/>
</dbReference>
<feature type="domain" description="Histidine kinase" evidence="15">
    <location>
        <begin position="853"/>
        <end position="1072"/>
    </location>
</feature>
<dbReference type="RefSeq" id="WP_244076921.1">
    <property type="nucleotide sequence ID" value="NZ_AP025581.1"/>
</dbReference>
<dbReference type="SMART" id="SM00387">
    <property type="entry name" value="HATPase_c"/>
    <property type="match status" value="1"/>
</dbReference>
<evidence type="ECO:0000256" key="7">
    <source>
        <dbReference type="ARBA" id="ARBA00022840"/>
    </source>
</evidence>
<evidence type="ECO:0000259" key="14">
    <source>
        <dbReference type="PROSITE" id="PS01124"/>
    </source>
</evidence>
<dbReference type="InterPro" id="IPR018060">
    <property type="entry name" value="HTH_AraC"/>
</dbReference>
<dbReference type="Pfam" id="PF07495">
    <property type="entry name" value="Y_Y_Y"/>
    <property type="match status" value="1"/>
</dbReference>
<comment type="caution">
    <text evidence="17">The sequence shown here is derived from an EMBL/GenBank/DDBJ whole genome shotgun (WGS) entry which is preliminary data.</text>
</comment>
<evidence type="ECO:0000256" key="2">
    <source>
        <dbReference type="ARBA" id="ARBA00012438"/>
    </source>
</evidence>
<dbReference type="EMBL" id="BQOL01000002">
    <property type="protein sequence ID" value="GKI19988.1"/>
    <property type="molecule type" value="Genomic_DNA"/>
</dbReference>
<evidence type="ECO:0000259" key="16">
    <source>
        <dbReference type="PROSITE" id="PS50110"/>
    </source>
</evidence>
<keyword evidence="9" id="KW-0805">Transcription regulation</keyword>
<name>A0AA37P4C7_9BACT</name>
<dbReference type="SUPFAM" id="SSF47384">
    <property type="entry name" value="Homodimeric domain of signal transducing histidine kinase"/>
    <property type="match status" value="1"/>
</dbReference>
<keyword evidence="11" id="KW-0804">Transcription</keyword>
<dbReference type="InterPro" id="IPR036890">
    <property type="entry name" value="HATPase_C_sf"/>
</dbReference>
<evidence type="ECO:0000256" key="10">
    <source>
        <dbReference type="ARBA" id="ARBA00023125"/>
    </source>
</evidence>
<dbReference type="GO" id="GO:0000155">
    <property type="term" value="F:phosphorelay sensor kinase activity"/>
    <property type="evidence" value="ECO:0007669"/>
    <property type="project" value="InterPro"/>
</dbReference>
<dbReference type="InterPro" id="IPR036097">
    <property type="entry name" value="HisK_dim/P_sf"/>
</dbReference>
<keyword evidence="8" id="KW-0902">Two-component regulatory system</keyword>
<dbReference type="GO" id="GO:0003700">
    <property type="term" value="F:DNA-binding transcription factor activity"/>
    <property type="evidence" value="ECO:0007669"/>
    <property type="project" value="InterPro"/>
</dbReference>